<gene>
    <name evidence="1" type="ORF">LSH36_74g07006</name>
</gene>
<dbReference type="Proteomes" id="UP001208570">
    <property type="component" value="Unassembled WGS sequence"/>
</dbReference>
<reference evidence="1" key="1">
    <citation type="journal article" date="2023" name="Mol. Biol. Evol.">
        <title>Third-Generation Sequencing Reveals the Adaptive Role of the Epigenome in Three Deep-Sea Polychaetes.</title>
        <authorList>
            <person name="Perez M."/>
            <person name="Aroh O."/>
            <person name="Sun Y."/>
            <person name="Lan Y."/>
            <person name="Juniper S.K."/>
            <person name="Young C.R."/>
            <person name="Angers B."/>
            <person name="Qian P.Y."/>
        </authorList>
    </citation>
    <scope>NUCLEOTIDE SEQUENCE</scope>
    <source>
        <strain evidence="1">P08H-3</strain>
    </source>
</reference>
<dbReference type="AlphaFoldDB" id="A0AAD9K2X8"/>
<keyword evidence="2" id="KW-1185">Reference proteome</keyword>
<sequence>MIICSMTKASIERENTYVSVVSTATPEKTCWRLTSQNGLGLRNTTVRMEMPEEGKNKLAFQNHHKQFPALMSSTQIFMSTTKEEGHDLDPRKSYTWNTQEHEACSYCKSACGV</sequence>
<dbReference type="EMBL" id="JAODUP010000074">
    <property type="protein sequence ID" value="KAK2163787.1"/>
    <property type="molecule type" value="Genomic_DNA"/>
</dbReference>
<evidence type="ECO:0000313" key="2">
    <source>
        <dbReference type="Proteomes" id="UP001208570"/>
    </source>
</evidence>
<name>A0AAD9K2X8_9ANNE</name>
<accession>A0AAD9K2X8</accession>
<organism evidence="1 2">
    <name type="scientific">Paralvinella palmiformis</name>
    <dbReference type="NCBI Taxonomy" id="53620"/>
    <lineage>
        <taxon>Eukaryota</taxon>
        <taxon>Metazoa</taxon>
        <taxon>Spiralia</taxon>
        <taxon>Lophotrochozoa</taxon>
        <taxon>Annelida</taxon>
        <taxon>Polychaeta</taxon>
        <taxon>Sedentaria</taxon>
        <taxon>Canalipalpata</taxon>
        <taxon>Terebellida</taxon>
        <taxon>Terebelliformia</taxon>
        <taxon>Alvinellidae</taxon>
        <taxon>Paralvinella</taxon>
    </lineage>
</organism>
<evidence type="ECO:0000313" key="1">
    <source>
        <dbReference type="EMBL" id="KAK2163787.1"/>
    </source>
</evidence>
<comment type="caution">
    <text evidence="1">The sequence shown here is derived from an EMBL/GenBank/DDBJ whole genome shotgun (WGS) entry which is preliminary data.</text>
</comment>
<protein>
    <submittedName>
        <fullName evidence="1">Uncharacterized protein</fullName>
    </submittedName>
</protein>
<proteinExistence type="predicted"/>